<feature type="region of interest" description="Disordered" evidence="3">
    <location>
        <begin position="53"/>
        <end position="80"/>
    </location>
</feature>
<dbReference type="InterPro" id="IPR050173">
    <property type="entry name" value="ABC_transporter_C-like"/>
</dbReference>
<evidence type="ECO:0000313" key="4">
    <source>
        <dbReference type="EMBL" id="KFM64285.1"/>
    </source>
</evidence>
<dbReference type="PANTHER" id="PTHR24223">
    <property type="entry name" value="ATP-BINDING CASSETTE SUB-FAMILY C"/>
    <property type="match status" value="1"/>
</dbReference>
<evidence type="ECO:0000313" key="5">
    <source>
        <dbReference type="Proteomes" id="UP000054359"/>
    </source>
</evidence>
<dbReference type="Proteomes" id="UP000054359">
    <property type="component" value="Unassembled WGS sequence"/>
</dbReference>
<feature type="non-terminal residue" evidence="4">
    <location>
        <position position="137"/>
    </location>
</feature>
<keyword evidence="1" id="KW-0547">Nucleotide-binding</keyword>
<dbReference type="EMBL" id="KK115151">
    <property type="protein sequence ID" value="KFM64285.1"/>
    <property type="molecule type" value="Genomic_DNA"/>
</dbReference>
<evidence type="ECO:0000256" key="1">
    <source>
        <dbReference type="ARBA" id="ARBA00022741"/>
    </source>
</evidence>
<dbReference type="AlphaFoldDB" id="A0A087TGP6"/>
<keyword evidence="2" id="KW-0067">ATP-binding</keyword>
<name>A0A087TGP6_STEMI</name>
<evidence type="ECO:0000256" key="3">
    <source>
        <dbReference type="SAM" id="MobiDB-lite"/>
    </source>
</evidence>
<reference evidence="4 5" key="1">
    <citation type="submission" date="2013-11" db="EMBL/GenBank/DDBJ databases">
        <title>Genome sequencing of Stegodyphus mimosarum.</title>
        <authorList>
            <person name="Bechsgaard J."/>
        </authorList>
    </citation>
    <scope>NUCLEOTIDE SEQUENCE [LARGE SCALE GENOMIC DNA]</scope>
</reference>
<evidence type="ECO:0000256" key="2">
    <source>
        <dbReference type="ARBA" id="ARBA00022840"/>
    </source>
</evidence>
<dbReference type="STRING" id="407821.A0A087TGP6"/>
<dbReference type="InterPro" id="IPR027417">
    <property type="entry name" value="P-loop_NTPase"/>
</dbReference>
<dbReference type="Gene3D" id="3.40.50.300">
    <property type="entry name" value="P-loop containing nucleotide triphosphate hydrolases"/>
    <property type="match status" value="1"/>
</dbReference>
<sequence>MGMLKNKSCILCTHKMQFTEKADHLIILSNGKVVSQGSPNKILPMYFLNSKEDDQDDKVNSETSKTADEYDDDDTVAEEEKEKGVVKFHVYKSYWKAIGTPLSLSVLLFCLLMQTSRTTSDWWLSYWVSSIHSTGNH</sequence>
<dbReference type="GO" id="GO:0016020">
    <property type="term" value="C:membrane"/>
    <property type="evidence" value="ECO:0007669"/>
    <property type="project" value="TreeGrafter"/>
</dbReference>
<protein>
    <submittedName>
        <fullName evidence="4">Multidrug resistance-associated protein 7</fullName>
    </submittedName>
</protein>
<dbReference type="OMA" id="CILCTHK"/>
<dbReference type="SUPFAM" id="SSF52540">
    <property type="entry name" value="P-loop containing nucleoside triphosphate hydrolases"/>
    <property type="match status" value="1"/>
</dbReference>
<accession>A0A087TGP6</accession>
<dbReference type="PANTHER" id="PTHR24223:SF330">
    <property type="entry name" value="ATP-BINDING CASSETTE SUB-FAMILY C MEMBER 10"/>
    <property type="match status" value="1"/>
</dbReference>
<feature type="compositionally biased region" description="Basic and acidic residues" evidence="3">
    <location>
        <begin position="57"/>
        <end position="68"/>
    </location>
</feature>
<organism evidence="4 5">
    <name type="scientific">Stegodyphus mimosarum</name>
    <name type="common">African social velvet spider</name>
    <dbReference type="NCBI Taxonomy" id="407821"/>
    <lineage>
        <taxon>Eukaryota</taxon>
        <taxon>Metazoa</taxon>
        <taxon>Ecdysozoa</taxon>
        <taxon>Arthropoda</taxon>
        <taxon>Chelicerata</taxon>
        <taxon>Arachnida</taxon>
        <taxon>Araneae</taxon>
        <taxon>Araneomorphae</taxon>
        <taxon>Entelegynae</taxon>
        <taxon>Eresoidea</taxon>
        <taxon>Eresidae</taxon>
        <taxon>Stegodyphus</taxon>
    </lineage>
</organism>
<dbReference type="GO" id="GO:0042626">
    <property type="term" value="F:ATPase-coupled transmembrane transporter activity"/>
    <property type="evidence" value="ECO:0007669"/>
    <property type="project" value="TreeGrafter"/>
</dbReference>
<dbReference type="OrthoDB" id="6500128at2759"/>
<proteinExistence type="predicted"/>
<keyword evidence="5" id="KW-1185">Reference proteome</keyword>
<gene>
    <name evidence="4" type="ORF">X975_13178</name>
</gene>
<dbReference type="GO" id="GO:0005524">
    <property type="term" value="F:ATP binding"/>
    <property type="evidence" value="ECO:0007669"/>
    <property type="project" value="UniProtKB-KW"/>
</dbReference>